<dbReference type="InterPro" id="IPR016039">
    <property type="entry name" value="Thiolase-like"/>
</dbReference>
<feature type="domain" description="Beta-ketoacyl-[acyl-carrier-protein] synthase III C-terminal" evidence="3">
    <location>
        <begin position="290"/>
        <end position="389"/>
    </location>
</feature>
<evidence type="ECO:0000256" key="1">
    <source>
        <dbReference type="ARBA" id="ARBA00022679"/>
    </source>
</evidence>
<keyword evidence="2" id="KW-0012">Acyltransferase</keyword>
<dbReference type="PATRIC" id="fig|1121405.3.peg.710"/>
<organism evidence="5 6">
    <name type="scientific">Desulfococcus multivorans DSM 2059</name>
    <dbReference type="NCBI Taxonomy" id="1121405"/>
    <lineage>
        <taxon>Bacteria</taxon>
        <taxon>Pseudomonadati</taxon>
        <taxon>Thermodesulfobacteriota</taxon>
        <taxon>Desulfobacteria</taxon>
        <taxon>Desulfobacterales</taxon>
        <taxon>Desulfococcaceae</taxon>
        <taxon>Desulfococcus</taxon>
    </lineage>
</organism>
<evidence type="ECO:0000259" key="4">
    <source>
        <dbReference type="Pfam" id="PF08545"/>
    </source>
</evidence>
<dbReference type="AlphaFoldDB" id="S7U0V8"/>
<dbReference type="eggNOG" id="COG0332">
    <property type="taxonomic scope" value="Bacteria"/>
</dbReference>
<dbReference type="EMBL" id="ATHJ01000058">
    <property type="protein sequence ID" value="EPR43071.1"/>
    <property type="molecule type" value="Genomic_DNA"/>
</dbReference>
<dbReference type="SUPFAM" id="SSF53901">
    <property type="entry name" value="Thiolase-like"/>
    <property type="match status" value="1"/>
</dbReference>
<dbReference type="PANTHER" id="PTHR34069:SF3">
    <property type="entry name" value="ACYL-COA:ACYL-COA ALKYLTRANSFERASE"/>
    <property type="match status" value="1"/>
</dbReference>
<name>S7U0V8_DESML</name>
<dbReference type="GO" id="GO:0044550">
    <property type="term" value="P:secondary metabolite biosynthetic process"/>
    <property type="evidence" value="ECO:0007669"/>
    <property type="project" value="TreeGrafter"/>
</dbReference>
<dbReference type="InterPro" id="IPR013751">
    <property type="entry name" value="ACP_syn_III_N"/>
</dbReference>
<gene>
    <name evidence="5" type="ORF">dsmv_1392</name>
</gene>
<accession>S7U0V8</accession>
<dbReference type="CDD" id="cd00830">
    <property type="entry name" value="KAS_III"/>
    <property type="match status" value="1"/>
</dbReference>
<evidence type="ECO:0000259" key="3">
    <source>
        <dbReference type="Pfam" id="PF08541"/>
    </source>
</evidence>
<dbReference type="GO" id="GO:0004315">
    <property type="term" value="F:3-oxoacyl-[acyl-carrier-protein] synthase activity"/>
    <property type="evidence" value="ECO:0007669"/>
    <property type="project" value="InterPro"/>
</dbReference>
<reference evidence="5 6" key="1">
    <citation type="journal article" date="2013" name="Genome Announc.">
        <title>Draft genome sequences for three mercury-methylating, sulfate-reducing bacteria.</title>
        <authorList>
            <person name="Brown S.D."/>
            <person name="Hurt R.A.Jr."/>
            <person name="Gilmour C.C."/>
            <person name="Elias D.A."/>
        </authorList>
    </citation>
    <scope>NUCLEOTIDE SEQUENCE [LARGE SCALE GENOMIC DNA]</scope>
    <source>
        <strain evidence="5 6">DSM 2059</strain>
    </source>
</reference>
<proteinExistence type="predicted"/>
<dbReference type="GO" id="GO:0006633">
    <property type="term" value="P:fatty acid biosynthetic process"/>
    <property type="evidence" value="ECO:0007669"/>
    <property type="project" value="InterPro"/>
</dbReference>
<dbReference type="Pfam" id="PF08541">
    <property type="entry name" value="ACP_syn_III_C"/>
    <property type="match status" value="1"/>
</dbReference>
<dbReference type="STRING" id="897.B2D07_18150"/>
<keyword evidence="1" id="KW-0808">Transferase</keyword>
<dbReference type="Gene3D" id="3.40.47.10">
    <property type="match status" value="1"/>
</dbReference>
<evidence type="ECO:0000313" key="5">
    <source>
        <dbReference type="EMBL" id="EPR43071.1"/>
    </source>
</evidence>
<sequence length="391" mass="43383">MYNIRSLLYTYRKREVTPSPNPKGGVKTIPIRRQTVSIMTHSIITGTGSYIPTARIPNSHFLNREFYSADGVRLTKPNTEIIQTLQNITGIRERRYVTDDFKTSDIAFFAAEKAMEGVDPESLDVIIVAQNLGDVPQDNVRVDMVPTIASRVKHKLGIQNPYTVAYDVPFGCPGWLHGMTLADYHIRSGDAKKILVIGAETLSRISDPHDIDSMIFADGAGAALVEATEKEAGILAHVTRTDAADHVYLLRMGKSYNPNRTGGELYIKMDGHDIYRYALKIVPEVVKKCLEKVGYTLTDVRKVLIHQANEKMDHAILTRLFRLYGIKDIPEGVMPMTINRLGNSSVATLPTLLDLLCREELEGHRVGSGDILVFASVGAGMNINAMVYKVP</sequence>
<comment type="caution">
    <text evidence="5">The sequence shown here is derived from an EMBL/GenBank/DDBJ whole genome shotgun (WGS) entry which is preliminary data.</text>
</comment>
<dbReference type="InterPro" id="IPR013747">
    <property type="entry name" value="ACP_syn_III_C"/>
</dbReference>
<feature type="domain" description="Beta-ketoacyl-[acyl-carrier-protein] synthase III N-terminal" evidence="4">
    <location>
        <begin position="166"/>
        <end position="242"/>
    </location>
</feature>
<evidence type="ECO:0000313" key="6">
    <source>
        <dbReference type="Proteomes" id="UP000014977"/>
    </source>
</evidence>
<dbReference type="Proteomes" id="UP000014977">
    <property type="component" value="Unassembled WGS sequence"/>
</dbReference>
<keyword evidence="6" id="KW-1185">Reference proteome</keyword>
<dbReference type="Pfam" id="PF08545">
    <property type="entry name" value="ACP_syn_III"/>
    <property type="match status" value="1"/>
</dbReference>
<protein>
    <submittedName>
        <fullName evidence="5">3-Oxoacyl-(Acyl-carrier-protein (ACP)) synthase III</fullName>
    </submittedName>
</protein>
<dbReference type="PANTHER" id="PTHR34069">
    <property type="entry name" value="3-OXOACYL-[ACYL-CARRIER-PROTEIN] SYNTHASE 3"/>
    <property type="match status" value="1"/>
</dbReference>
<evidence type="ECO:0000256" key="2">
    <source>
        <dbReference type="ARBA" id="ARBA00023315"/>
    </source>
</evidence>